<dbReference type="OrthoDB" id="9780153at2"/>
<dbReference type="RefSeq" id="WP_013177981.1">
    <property type="nucleotide sequence ID" value="NC_014221.1"/>
</dbReference>
<dbReference type="eggNOG" id="COG2197">
    <property type="taxonomic scope" value="Bacteria"/>
</dbReference>
<dbReference type="STRING" id="649638.Trad_1492"/>
<dbReference type="PROSITE" id="PS50110">
    <property type="entry name" value="RESPONSE_REGULATORY"/>
    <property type="match status" value="1"/>
</dbReference>
<evidence type="ECO:0000256" key="3">
    <source>
        <dbReference type="PROSITE-ProRule" id="PRU00169"/>
    </source>
</evidence>
<dbReference type="Proteomes" id="UP000000379">
    <property type="component" value="Chromosome"/>
</dbReference>
<dbReference type="InterPro" id="IPR058245">
    <property type="entry name" value="NreC/VraR/RcsB-like_REC"/>
</dbReference>
<dbReference type="InterPro" id="IPR039420">
    <property type="entry name" value="WalR-like"/>
</dbReference>
<dbReference type="InterPro" id="IPR001789">
    <property type="entry name" value="Sig_transdc_resp-reg_receiver"/>
</dbReference>
<dbReference type="PROSITE" id="PS50043">
    <property type="entry name" value="HTH_LUXR_2"/>
    <property type="match status" value="1"/>
</dbReference>
<dbReference type="SMART" id="SM00448">
    <property type="entry name" value="REC"/>
    <property type="match status" value="1"/>
</dbReference>
<dbReference type="Pfam" id="PF00196">
    <property type="entry name" value="GerE"/>
    <property type="match status" value="1"/>
</dbReference>
<evidence type="ECO:0000256" key="2">
    <source>
        <dbReference type="ARBA" id="ARBA00023125"/>
    </source>
</evidence>
<protein>
    <submittedName>
        <fullName evidence="6">Two component transcriptional regulator, LuxR family</fullName>
    </submittedName>
</protein>
<reference evidence="7" key="1">
    <citation type="submission" date="2010-05" db="EMBL/GenBank/DDBJ databases">
        <title>The complete genome of Truepera radiovictris DSM 17093.</title>
        <authorList>
            <consortium name="US DOE Joint Genome Institute (JGI-PGF)"/>
            <person name="Lucas S."/>
            <person name="Copeland A."/>
            <person name="Lapidus A."/>
            <person name="Glavina del Rio T."/>
            <person name="Dalin E."/>
            <person name="Tice H."/>
            <person name="Bruce D."/>
            <person name="Goodwin L."/>
            <person name="Pitluck S."/>
            <person name="Kyrpides N."/>
            <person name="Mavromatis K."/>
            <person name="Ovchinnikova G."/>
            <person name="Munk A.C."/>
            <person name="Detter J.C."/>
            <person name="Han C."/>
            <person name="Tapia R."/>
            <person name="Land M."/>
            <person name="Hauser L."/>
            <person name="Markowitz V."/>
            <person name="Cheng J.-F."/>
            <person name="Hugenholtz P."/>
            <person name="Woyke T."/>
            <person name="Wu D."/>
            <person name="Tindall B."/>
            <person name="Pomrenke H.G."/>
            <person name="Brambilla E."/>
            <person name="Klenk H.-P."/>
            <person name="Eisen J.A."/>
        </authorList>
    </citation>
    <scope>NUCLEOTIDE SEQUENCE [LARGE SCALE GENOMIC DNA]</scope>
    <source>
        <strain evidence="7">DSM 17093 / CIP 108686 / LMG 22925 / RQ-24</strain>
    </source>
</reference>
<dbReference type="InterPro" id="IPR011006">
    <property type="entry name" value="CheY-like_superfamily"/>
</dbReference>
<evidence type="ECO:0000259" key="4">
    <source>
        <dbReference type="PROSITE" id="PS50043"/>
    </source>
</evidence>
<reference evidence="6 7" key="2">
    <citation type="journal article" date="2011" name="Stand. Genomic Sci.">
        <title>Complete genome sequence of Truepera radiovictrix type strain (RQ-24).</title>
        <authorList>
            <person name="Ivanova N."/>
            <person name="Rohde C."/>
            <person name="Munk C."/>
            <person name="Nolan M."/>
            <person name="Lucas S."/>
            <person name="Del Rio T.G."/>
            <person name="Tice H."/>
            <person name="Deshpande S."/>
            <person name="Cheng J.F."/>
            <person name="Tapia R."/>
            <person name="Han C."/>
            <person name="Goodwin L."/>
            <person name="Pitluck S."/>
            <person name="Liolios K."/>
            <person name="Mavromatis K."/>
            <person name="Mikhailova N."/>
            <person name="Pati A."/>
            <person name="Chen A."/>
            <person name="Palaniappan K."/>
            <person name="Land M."/>
            <person name="Hauser L."/>
            <person name="Chang Y.J."/>
            <person name="Jeffries C.D."/>
            <person name="Brambilla E."/>
            <person name="Rohde M."/>
            <person name="Goker M."/>
            <person name="Tindall B.J."/>
            <person name="Woyke T."/>
            <person name="Bristow J."/>
            <person name="Eisen J.A."/>
            <person name="Markowitz V."/>
            <person name="Hugenholtz P."/>
            <person name="Kyrpides N.C."/>
            <person name="Klenk H.P."/>
            <person name="Lapidus A."/>
        </authorList>
    </citation>
    <scope>NUCLEOTIDE SEQUENCE [LARGE SCALE GENOMIC DNA]</scope>
    <source>
        <strain evidence="7">DSM 17093 / CIP 108686 / LMG 22925 / RQ-24</strain>
    </source>
</reference>
<dbReference type="InterPro" id="IPR016032">
    <property type="entry name" value="Sig_transdc_resp-reg_C-effctor"/>
</dbReference>
<sequence length="226" mass="24091">MEQQAAQEVPSAAIRILLVDDHAVVRQGLRFFLEPDDGLVVVGEARDGEEALQQVAALTAAGGGPLVVLMDLLMPVKDGVAATREIKARYPEVEVLAITSVLEDRLVAGAVQAGATGYLLKDTDAEGLVEAIYAAARGEVRLHPEAAKRLLRSVRTSDMREALTARETDILRHIGRGESNKEIAAALGLSELTVKTHVSRLLSKLGLASRTQAALFALKEGLVSLE</sequence>
<gene>
    <name evidence="6" type="ordered locus">Trad_1492</name>
</gene>
<dbReference type="Gene3D" id="3.40.50.2300">
    <property type="match status" value="1"/>
</dbReference>
<organism evidence="6 7">
    <name type="scientific">Truepera radiovictrix (strain DSM 17093 / CIP 108686 / LMG 22925 / RQ-24)</name>
    <dbReference type="NCBI Taxonomy" id="649638"/>
    <lineage>
        <taxon>Bacteria</taxon>
        <taxon>Thermotogati</taxon>
        <taxon>Deinococcota</taxon>
        <taxon>Deinococci</taxon>
        <taxon>Trueperales</taxon>
        <taxon>Trueperaceae</taxon>
        <taxon>Truepera</taxon>
    </lineage>
</organism>
<dbReference type="PANTHER" id="PTHR43214:SF43">
    <property type="entry name" value="TWO-COMPONENT RESPONSE REGULATOR"/>
    <property type="match status" value="1"/>
</dbReference>
<name>D7CXL1_TRURR</name>
<accession>D7CXL1</accession>
<evidence type="ECO:0000313" key="7">
    <source>
        <dbReference type="Proteomes" id="UP000000379"/>
    </source>
</evidence>
<evidence type="ECO:0000256" key="1">
    <source>
        <dbReference type="ARBA" id="ARBA00022553"/>
    </source>
</evidence>
<keyword evidence="7" id="KW-1185">Reference proteome</keyword>
<dbReference type="EMBL" id="CP002049">
    <property type="protein sequence ID" value="ADI14613.1"/>
    <property type="molecule type" value="Genomic_DNA"/>
</dbReference>
<dbReference type="GO" id="GO:0003677">
    <property type="term" value="F:DNA binding"/>
    <property type="evidence" value="ECO:0007669"/>
    <property type="project" value="UniProtKB-KW"/>
</dbReference>
<dbReference type="SMART" id="SM00421">
    <property type="entry name" value="HTH_LUXR"/>
    <property type="match status" value="1"/>
</dbReference>
<dbReference type="GO" id="GO:0006355">
    <property type="term" value="P:regulation of DNA-templated transcription"/>
    <property type="evidence" value="ECO:0007669"/>
    <property type="project" value="InterPro"/>
</dbReference>
<dbReference type="KEGG" id="tra:Trad_1492"/>
<feature type="domain" description="Response regulatory" evidence="5">
    <location>
        <begin position="15"/>
        <end position="136"/>
    </location>
</feature>
<dbReference type="Pfam" id="PF00072">
    <property type="entry name" value="Response_reg"/>
    <property type="match status" value="1"/>
</dbReference>
<dbReference type="InterPro" id="IPR000792">
    <property type="entry name" value="Tscrpt_reg_LuxR_C"/>
</dbReference>
<feature type="domain" description="HTH luxR-type" evidence="4">
    <location>
        <begin position="156"/>
        <end position="221"/>
    </location>
</feature>
<evidence type="ECO:0000313" key="6">
    <source>
        <dbReference type="EMBL" id="ADI14613.1"/>
    </source>
</evidence>
<proteinExistence type="predicted"/>
<dbReference type="GO" id="GO:0000160">
    <property type="term" value="P:phosphorelay signal transduction system"/>
    <property type="evidence" value="ECO:0007669"/>
    <property type="project" value="InterPro"/>
</dbReference>
<dbReference type="PRINTS" id="PR00038">
    <property type="entry name" value="HTHLUXR"/>
</dbReference>
<feature type="modified residue" description="4-aspartylphosphate" evidence="3">
    <location>
        <position position="71"/>
    </location>
</feature>
<dbReference type="CDD" id="cd06170">
    <property type="entry name" value="LuxR_C_like"/>
    <property type="match status" value="1"/>
</dbReference>
<keyword evidence="2" id="KW-0238">DNA-binding</keyword>
<dbReference type="HOGENOM" id="CLU_000445_90_10_0"/>
<dbReference type="PANTHER" id="PTHR43214">
    <property type="entry name" value="TWO-COMPONENT RESPONSE REGULATOR"/>
    <property type="match status" value="1"/>
</dbReference>
<dbReference type="SUPFAM" id="SSF52172">
    <property type="entry name" value="CheY-like"/>
    <property type="match status" value="1"/>
</dbReference>
<keyword evidence="1 3" id="KW-0597">Phosphoprotein</keyword>
<dbReference type="SUPFAM" id="SSF46894">
    <property type="entry name" value="C-terminal effector domain of the bipartite response regulators"/>
    <property type="match status" value="1"/>
</dbReference>
<dbReference type="PROSITE" id="PS00622">
    <property type="entry name" value="HTH_LUXR_1"/>
    <property type="match status" value="1"/>
</dbReference>
<dbReference type="CDD" id="cd17535">
    <property type="entry name" value="REC_NarL-like"/>
    <property type="match status" value="1"/>
</dbReference>
<dbReference type="AlphaFoldDB" id="D7CXL1"/>
<evidence type="ECO:0000259" key="5">
    <source>
        <dbReference type="PROSITE" id="PS50110"/>
    </source>
</evidence>